<feature type="compositionally biased region" description="Acidic residues" evidence="8">
    <location>
        <begin position="61"/>
        <end position="90"/>
    </location>
</feature>
<protein>
    <recommendedName>
        <fullName evidence="10">Nucleolar protein 14</fullName>
    </recommendedName>
</protein>
<keyword evidence="3" id="KW-0690">Ribosome biogenesis</keyword>
<dbReference type="EMBL" id="FN655154">
    <property type="protein sequence ID" value="CBY38186.1"/>
    <property type="molecule type" value="Genomic_DNA"/>
</dbReference>
<comment type="similarity">
    <text evidence="2">Belongs to the NOP14 family.</text>
</comment>
<evidence type="ECO:0000256" key="4">
    <source>
        <dbReference type="ARBA" id="ARBA00022552"/>
    </source>
</evidence>
<accession>E4YRU4</accession>
<comment type="function">
    <text evidence="6">Involved in nucleolar processing of pre-18S ribosomal RNA. Has a role in the nuclear export of 40S pre-ribosomal subunit to the cytoplasm.</text>
</comment>
<feature type="region of interest" description="Disordered" evidence="8">
    <location>
        <begin position="1"/>
        <end position="33"/>
    </location>
</feature>
<keyword evidence="7" id="KW-0175">Coiled coil</keyword>
<keyword evidence="4" id="KW-0698">rRNA processing</keyword>
<evidence type="ECO:0000256" key="5">
    <source>
        <dbReference type="ARBA" id="ARBA00023242"/>
    </source>
</evidence>
<organism evidence="9">
    <name type="scientific">Oikopleura dioica</name>
    <name type="common">Tunicate</name>
    <dbReference type="NCBI Taxonomy" id="34765"/>
    <lineage>
        <taxon>Eukaryota</taxon>
        <taxon>Metazoa</taxon>
        <taxon>Chordata</taxon>
        <taxon>Tunicata</taxon>
        <taxon>Appendicularia</taxon>
        <taxon>Copelata</taxon>
        <taxon>Oikopleuridae</taxon>
        <taxon>Oikopleura</taxon>
    </lineage>
</organism>
<dbReference type="PANTHER" id="PTHR23183:SF0">
    <property type="entry name" value="NUCLEOLAR PROTEIN 14"/>
    <property type="match status" value="1"/>
</dbReference>
<evidence type="ECO:0000256" key="8">
    <source>
        <dbReference type="SAM" id="MobiDB-lite"/>
    </source>
</evidence>
<dbReference type="GO" id="GO:0032040">
    <property type="term" value="C:small-subunit processome"/>
    <property type="evidence" value="ECO:0007669"/>
    <property type="project" value="InterPro"/>
</dbReference>
<evidence type="ECO:0000256" key="6">
    <source>
        <dbReference type="ARBA" id="ARBA00024695"/>
    </source>
</evidence>
<dbReference type="AlphaFoldDB" id="E4YRU4"/>
<gene>
    <name evidence="9" type="ORF">GSOID_T00031697001</name>
</gene>
<feature type="region of interest" description="Disordered" evidence="8">
    <location>
        <begin position="53"/>
        <end position="111"/>
    </location>
</feature>
<dbReference type="Pfam" id="PF04147">
    <property type="entry name" value="Nop14"/>
    <property type="match status" value="2"/>
</dbReference>
<reference evidence="9" key="1">
    <citation type="journal article" date="2010" name="Science">
        <title>Plasticity of animal genome architecture unmasked by rapid evolution of a pelagic tunicate.</title>
        <authorList>
            <person name="Denoeud F."/>
            <person name="Henriet S."/>
            <person name="Mungpakdee S."/>
            <person name="Aury J.M."/>
            <person name="Da Silva C."/>
            <person name="Brinkmann H."/>
            <person name="Mikhaleva J."/>
            <person name="Olsen L.C."/>
            <person name="Jubin C."/>
            <person name="Canestro C."/>
            <person name="Bouquet J.M."/>
            <person name="Danks G."/>
            <person name="Poulain J."/>
            <person name="Campsteijn C."/>
            <person name="Adamski M."/>
            <person name="Cross I."/>
            <person name="Yadetie F."/>
            <person name="Muffato M."/>
            <person name="Louis A."/>
            <person name="Butcher S."/>
            <person name="Tsagkogeorga G."/>
            <person name="Konrad A."/>
            <person name="Singh S."/>
            <person name="Jensen M.F."/>
            <person name="Cong E.H."/>
            <person name="Eikeseth-Otteraa H."/>
            <person name="Noel B."/>
            <person name="Anthouard V."/>
            <person name="Porcel B.M."/>
            <person name="Kachouri-Lafond R."/>
            <person name="Nishino A."/>
            <person name="Ugolini M."/>
            <person name="Chourrout P."/>
            <person name="Nishida H."/>
            <person name="Aasland R."/>
            <person name="Huzurbazar S."/>
            <person name="Westhof E."/>
            <person name="Delsuc F."/>
            <person name="Lehrach H."/>
            <person name="Reinhardt R."/>
            <person name="Weissenbach J."/>
            <person name="Roy S.W."/>
            <person name="Artiguenave F."/>
            <person name="Postlethwait J.H."/>
            <person name="Manak J.R."/>
            <person name="Thompson E.M."/>
            <person name="Jaillon O."/>
            <person name="Du Pasquier L."/>
            <person name="Boudinot P."/>
            <person name="Liberles D.A."/>
            <person name="Volff J.N."/>
            <person name="Philippe H."/>
            <person name="Lenhard B."/>
            <person name="Roest Crollius H."/>
            <person name="Wincker P."/>
            <person name="Chourrout D."/>
        </authorList>
    </citation>
    <scope>NUCLEOTIDE SEQUENCE [LARGE SCALE GENOMIC DNA]</scope>
</reference>
<dbReference type="PANTHER" id="PTHR23183">
    <property type="entry name" value="NOP14"/>
    <property type="match status" value="1"/>
</dbReference>
<evidence type="ECO:0000313" key="9">
    <source>
        <dbReference type="EMBL" id="CBY38186.1"/>
    </source>
</evidence>
<dbReference type="GO" id="GO:0030490">
    <property type="term" value="P:maturation of SSU-rRNA"/>
    <property type="evidence" value="ECO:0007669"/>
    <property type="project" value="TreeGrafter"/>
</dbReference>
<sequence>MKDDEEDQLNENQFESVETIHQKTEEQKEVEAIAYSMETGELINHREELSEALRNIRKTESDDEMEDEEDESEESGDEDCSEEADSEDETQDAKTRVNIGEIAEEKDEAEKEKLPTLLDAIDKSTEMLSSDKNFRKNLMSYNNAGRIKLLQQLAKSTITGNEAERQARLLSLFQYTVLRIIKKEVFDENGDSVIPIMFDISEKCKACGGSVLQIVREFADKGVSIEFIRLFRLAITLYSASDFSHPITLPLQMVAIKMLGKIRARNVTDIALGLNLCGLLLKSVRLSSRFIPEVAKQKNFAEFSDYQTLKIDISDEDESKVLDVSNPTHTSIIKTAIRLVSRTAAMRKLASSKEIFRPFKPLVDELPIDEADKNDFNEAIESACNTTRTYLCKKKKVTGIKMYDPKIDFDGDARAAVSRKAKTVKRLADQLKKEKKSTLKKLKDDSKYMADQKLRKQKALDETRKRKTKALLGSLANQEGETKAFSKKKFNLFPKL</sequence>
<dbReference type="Proteomes" id="UP000011014">
    <property type="component" value="Unassembled WGS sequence"/>
</dbReference>
<dbReference type="GO" id="GO:0030692">
    <property type="term" value="C:Noc4p-Nop14p complex"/>
    <property type="evidence" value="ECO:0007669"/>
    <property type="project" value="TreeGrafter"/>
</dbReference>
<evidence type="ECO:0008006" key="10">
    <source>
        <dbReference type="Google" id="ProtNLM"/>
    </source>
</evidence>
<evidence type="ECO:0000256" key="7">
    <source>
        <dbReference type="SAM" id="Coils"/>
    </source>
</evidence>
<comment type="subcellular location">
    <subcellularLocation>
        <location evidence="1">Nucleus</location>
        <location evidence="1">Nucleolus</location>
    </subcellularLocation>
</comment>
<keyword evidence="5" id="KW-0539">Nucleus</keyword>
<evidence type="ECO:0000256" key="2">
    <source>
        <dbReference type="ARBA" id="ARBA00007466"/>
    </source>
</evidence>
<evidence type="ECO:0000256" key="1">
    <source>
        <dbReference type="ARBA" id="ARBA00004604"/>
    </source>
</evidence>
<evidence type="ECO:0000256" key="3">
    <source>
        <dbReference type="ARBA" id="ARBA00022517"/>
    </source>
</evidence>
<dbReference type="InterPro" id="IPR007276">
    <property type="entry name" value="Nop14"/>
</dbReference>
<name>E4YRU4_OIKDI</name>
<feature type="coiled-coil region" evidence="7">
    <location>
        <begin position="414"/>
        <end position="441"/>
    </location>
</feature>
<proteinExistence type="inferred from homology"/>
<feature type="compositionally biased region" description="Basic and acidic residues" evidence="8">
    <location>
        <begin position="18"/>
        <end position="31"/>
    </location>
</feature>